<name>A3K864_SAGS3</name>
<comment type="caution">
    <text evidence="1">The sequence shown here is derived from an EMBL/GenBank/DDBJ whole genome shotgun (WGS) entry which is preliminary data.</text>
</comment>
<proteinExistence type="predicted"/>
<evidence type="ECO:0000313" key="2">
    <source>
        <dbReference type="Proteomes" id="UP000005713"/>
    </source>
</evidence>
<dbReference type="AlphaFoldDB" id="A3K864"/>
<gene>
    <name evidence="1" type="ORF">SSE37_09818</name>
</gene>
<reference evidence="1 2" key="1">
    <citation type="submission" date="2006-06" db="EMBL/GenBank/DDBJ databases">
        <authorList>
            <person name="Moran M.A."/>
            <person name="Ferriera S."/>
            <person name="Johnson J."/>
            <person name="Kravitz S."/>
            <person name="Beeson K."/>
            <person name="Sutton G."/>
            <person name="Rogers Y.-H."/>
            <person name="Friedman R."/>
            <person name="Frazier M."/>
            <person name="Venter J.C."/>
        </authorList>
    </citation>
    <scope>NUCLEOTIDE SEQUENCE [LARGE SCALE GENOMIC DNA]</scope>
    <source>
        <strain evidence="1 2">E-37</strain>
    </source>
</reference>
<evidence type="ECO:0000313" key="1">
    <source>
        <dbReference type="EMBL" id="EBA06543.1"/>
    </source>
</evidence>
<protein>
    <submittedName>
        <fullName evidence="1">Uncharacterized protein</fullName>
    </submittedName>
</protein>
<dbReference type="EMBL" id="AAYA01000014">
    <property type="protein sequence ID" value="EBA06543.1"/>
    <property type="molecule type" value="Genomic_DNA"/>
</dbReference>
<keyword evidence="2" id="KW-1185">Reference proteome</keyword>
<dbReference type="OrthoDB" id="7281435at2"/>
<accession>A3K864</accession>
<organism evidence="1 2">
    <name type="scientific">Sagittula stellata (strain ATCC 700073 / DSM 11524 / E-37)</name>
    <dbReference type="NCBI Taxonomy" id="388399"/>
    <lineage>
        <taxon>Bacteria</taxon>
        <taxon>Pseudomonadati</taxon>
        <taxon>Pseudomonadota</taxon>
        <taxon>Alphaproteobacteria</taxon>
        <taxon>Rhodobacterales</taxon>
        <taxon>Roseobacteraceae</taxon>
        <taxon>Sagittula</taxon>
    </lineage>
</organism>
<sequence>MSQEASDLLISNLRQTLEIARGLPIAMPEEGTTLHPDFEAVFEDVGPWVVDTLVVAKERSWTLLADDTALRLIAGIDGVSTAWSQVAL</sequence>
<dbReference type="Proteomes" id="UP000005713">
    <property type="component" value="Unassembled WGS sequence"/>
</dbReference>